<reference evidence="1" key="1">
    <citation type="submission" date="2018-05" db="EMBL/GenBank/DDBJ databases">
        <authorList>
            <person name="Lanie J.A."/>
            <person name="Ng W.-L."/>
            <person name="Kazmierczak K.M."/>
            <person name="Andrzejewski T.M."/>
            <person name="Davidsen T.M."/>
            <person name="Wayne K.J."/>
            <person name="Tettelin H."/>
            <person name="Glass J.I."/>
            <person name="Rusch D."/>
            <person name="Podicherti R."/>
            <person name="Tsui H.-C.T."/>
            <person name="Winkler M.E."/>
        </authorList>
    </citation>
    <scope>NUCLEOTIDE SEQUENCE</scope>
</reference>
<proteinExistence type="predicted"/>
<gene>
    <name evidence="1" type="ORF">METZ01_LOCUS91165</name>
</gene>
<sequence>MGRLNLMDRFFYNPIFSNQHGRKA</sequence>
<feature type="non-terminal residue" evidence="1">
    <location>
        <position position="24"/>
    </location>
</feature>
<accession>A0A381VE57</accession>
<name>A0A381VE57_9ZZZZ</name>
<evidence type="ECO:0000313" key="1">
    <source>
        <dbReference type="EMBL" id="SVA38311.1"/>
    </source>
</evidence>
<dbReference type="EMBL" id="UINC01008518">
    <property type="protein sequence ID" value="SVA38311.1"/>
    <property type="molecule type" value="Genomic_DNA"/>
</dbReference>
<dbReference type="AlphaFoldDB" id="A0A381VE57"/>
<protein>
    <submittedName>
        <fullName evidence="1">Uncharacterized protein</fullName>
    </submittedName>
</protein>
<organism evidence="1">
    <name type="scientific">marine metagenome</name>
    <dbReference type="NCBI Taxonomy" id="408172"/>
    <lineage>
        <taxon>unclassified sequences</taxon>
        <taxon>metagenomes</taxon>
        <taxon>ecological metagenomes</taxon>
    </lineage>
</organism>